<proteinExistence type="evidence at transcript level"/>
<organism evidence="1">
    <name type="scientific">Picea sitchensis</name>
    <name type="common">Sitka spruce</name>
    <name type="synonym">Pinus sitchensis</name>
    <dbReference type="NCBI Taxonomy" id="3332"/>
    <lineage>
        <taxon>Eukaryota</taxon>
        <taxon>Viridiplantae</taxon>
        <taxon>Streptophyta</taxon>
        <taxon>Embryophyta</taxon>
        <taxon>Tracheophyta</taxon>
        <taxon>Spermatophyta</taxon>
        <taxon>Pinopsida</taxon>
        <taxon>Pinidae</taxon>
        <taxon>Conifers I</taxon>
        <taxon>Pinales</taxon>
        <taxon>Pinaceae</taxon>
        <taxon>Picea</taxon>
    </lineage>
</organism>
<accession>A9P0I6</accession>
<name>A9P0I6_PICSI</name>
<reference evidence="1" key="1">
    <citation type="journal article" date="2008" name="BMC Genomics">
        <title>A conifer genomics resource of 200,000 spruce (Picea spp.) ESTs and 6,464 high-quality, sequence-finished full-length cDNAs for Sitka spruce (Picea sitchensis).</title>
        <authorList>
            <person name="Ralph S.G."/>
            <person name="Chun H.J."/>
            <person name="Kolosova N."/>
            <person name="Cooper D."/>
            <person name="Oddy C."/>
            <person name="Ritland C.E."/>
            <person name="Kirkpatrick R."/>
            <person name="Moore R."/>
            <person name="Barber S."/>
            <person name="Holt R.A."/>
            <person name="Jones S.J."/>
            <person name="Marra M.A."/>
            <person name="Douglas C.J."/>
            <person name="Ritland K."/>
            <person name="Bohlmann J."/>
        </authorList>
    </citation>
    <scope>NUCLEOTIDE SEQUENCE</scope>
    <source>
        <tissue evidence="1">Green portion of the leader tissue</tissue>
    </source>
</reference>
<dbReference type="AlphaFoldDB" id="A9P0I6"/>
<evidence type="ECO:0000313" key="1">
    <source>
        <dbReference type="EMBL" id="ABK26397.1"/>
    </source>
</evidence>
<sequence length="59" mass="6996">MVPTTEEFRWVRPSGLYDQRFLPRMDSRHSCQARNTQDSILSIRCFCCFSQPFSLEIHA</sequence>
<protein>
    <submittedName>
        <fullName evidence="1">Uncharacterized protein</fullName>
    </submittedName>
</protein>
<dbReference type="EMBL" id="EF087142">
    <property type="protein sequence ID" value="ABK26397.1"/>
    <property type="molecule type" value="mRNA"/>
</dbReference>